<sequence>MTDTDADADDTDDAANRADDTANRADGPADPDDTVRCWLVERTYTDRGLVDMVYATPDGSHVRRKQLSTTIMRQRGSGTSAAVDVERADLDPVDDEAVRERYAAEVARMREQYDPDDEV</sequence>
<name>A0ABD6CN46_9EURY</name>
<feature type="compositionally biased region" description="Basic and acidic residues" evidence="1">
    <location>
        <begin position="14"/>
        <end position="23"/>
    </location>
</feature>
<dbReference type="RefSeq" id="WP_345780722.1">
    <property type="nucleotide sequence ID" value="NZ_JANHDI010000001.1"/>
</dbReference>
<dbReference type="AlphaFoldDB" id="A0ABD6CN46"/>
<protein>
    <recommendedName>
        <fullName evidence="2">DUF7967 domain-containing protein</fullName>
    </recommendedName>
</protein>
<reference evidence="3 4" key="1">
    <citation type="journal article" date="2019" name="Int. J. Syst. Evol. Microbiol.">
        <title>The Global Catalogue of Microorganisms (GCM) 10K type strain sequencing project: providing services to taxonomists for standard genome sequencing and annotation.</title>
        <authorList>
            <consortium name="The Broad Institute Genomics Platform"/>
            <consortium name="The Broad Institute Genome Sequencing Center for Infectious Disease"/>
            <person name="Wu L."/>
            <person name="Ma J."/>
        </authorList>
    </citation>
    <scope>NUCLEOTIDE SEQUENCE [LARGE SCALE GENOMIC DNA]</scope>
    <source>
        <strain evidence="3 4">CGMCC 1.12121</strain>
    </source>
</reference>
<proteinExistence type="predicted"/>
<feature type="domain" description="DUF7967" evidence="2">
    <location>
        <begin position="32"/>
        <end position="119"/>
    </location>
</feature>
<accession>A0ABD6CN46</accession>
<gene>
    <name evidence="3" type="ORF">ACFSBX_06310</name>
</gene>
<keyword evidence="4" id="KW-1185">Reference proteome</keyword>
<dbReference type="Proteomes" id="UP001597085">
    <property type="component" value="Unassembled WGS sequence"/>
</dbReference>
<evidence type="ECO:0000313" key="3">
    <source>
        <dbReference type="EMBL" id="MFD1598567.1"/>
    </source>
</evidence>
<evidence type="ECO:0000313" key="4">
    <source>
        <dbReference type="Proteomes" id="UP001597085"/>
    </source>
</evidence>
<dbReference type="Pfam" id="PF25921">
    <property type="entry name" value="DUF7967"/>
    <property type="match status" value="1"/>
</dbReference>
<organism evidence="3 4">
    <name type="scientific">Halobellus rarus</name>
    <dbReference type="NCBI Taxonomy" id="1126237"/>
    <lineage>
        <taxon>Archaea</taxon>
        <taxon>Methanobacteriati</taxon>
        <taxon>Methanobacteriota</taxon>
        <taxon>Stenosarchaea group</taxon>
        <taxon>Halobacteria</taxon>
        <taxon>Halobacteriales</taxon>
        <taxon>Haloferacaceae</taxon>
        <taxon>Halobellus</taxon>
    </lineage>
</organism>
<feature type="region of interest" description="Disordered" evidence="1">
    <location>
        <begin position="1"/>
        <end position="33"/>
    </location>
</feature>
<feature type="compositionally biased region" description="Acidic residues" evidence="1">
    <location>
        <begin position="1"/>
        <end position="13"/>
    </location>
</feature>
<dbReference type="EMBL" id="JBHUDK010000005">
    <property type="protein sequence ID" value="MFD1598567.1"/>
    <property type="molecule type" value="Genomic_DNA"/>
</dbReference>
<dbReference type="InterPro" id="IPR058273">
    <property type="entry name" value="DUF7967"/>
</dbReference>
<evidence type="ECO:0000259" key="2">
    <source>
        <dbReference type="Pfam" id="PF25921"/>
    </source>
</evidence>
<evidence type="ECO:0000256" key="1">
    <source>
        <dbReference type="SAM" id="MobiDB-lite"/>
    </source>
</evidence>
<comment type="caution">
    <text evidence="3">The sequence shown here is derived from an EMBL/GenBank/DDBJ whole genome shotgun (WGS) entry which is preliminary data.</text>
</comment>